<protein>
    <submittedName>
        <fullName evidence="4">Uncharacterized protein LOC116214214 isoform X1</fullName>
    </submittedName>
</protein>
<reference evidence="3" key="3">
    <citation type="journal article" date="2020" name="Plant Biotechnol. J.">
        <title>The pomegranate (Punica granatum L.) draft genome dissects genetic divergence between soft- and hard-seeded cultivars.</title>
        <authorList>
            <person name="Luo X."/>
            <person name="Li H."/>
            <person name="Wu Z."/>
            <person name="Yao W."/>
            <person name="Zhao P."/>
            <person name="Cao D."/>
            <person name="Yu H."/>
            <person name="Li K."/>
            <person name="Poudel K."/>
            <person name="Zhao D."/>
            <person name="Zhang F."/>
            <person name="Xia X."/>
            <person name="Chen L."/>
            <person name="Wang Q."/>
            <person name="Jing D."/>
            <person name="Cao S."/>
        </authorList>
    </citation>
    <scope>NUCLEOTIDE SEQUENCE [LARGE SCALE GENOMIC DNA]</scope>
</reference>
<dbReference type="AlphaFoldDB" id="A0A218VR32"/>
<sequence length="603" mass="67924">MEGARAPSLVSLCMEAAKQDLLRGDDLLRDVYELPPYLFDELLMRSPPLVLHKLHTGMPKWKWDDHDVFSPSSENARKRRSRCGNFDRAWMALFKLRWPDAFELLHPADWQQAYWEKHLQNCLDEAAEKAMLPRFDGRISEILISDSTLNYIGYASTFDYSRLHHHFRQFGYYLRSLRLQNALCVKETCDLLRKSRLESLILRWIRLQEHVDALCDLLIWNSETLTSIEFIHCNLSSRSVDAICGSLYSKGRQCHGIQHFSVHGSSFLDSNRVTLPYSLSSFLSSGRSLCSLRFCDNRLDWNFARQVFSTLLNGSSDLSILDLSENNIRGWLSNFNGKFLGGPLPSLVDGKSLQSLRVLNLRGNNLQKEDMDNLRNALSHMPSLEMLDVSDNPIEDDGVRSLISFFIEASEERCPLIELNLENCDLSRTGVTELFSTISSMKRPLRSLSIGDNNLGSQVAASLLGFIGSQILVLSIGGIGLDSSGFQELQKVSSSDIKLTKIDISKNRGGIEAAKFLSRLIERAPELVTVDASHNFIPAESLTILSSSLKFAKAKLEHLDLRGNNWDSLPTGASELFNLKHNGKPVVLFSSSAAPNFPYDDDP</sequence>
<dbReference type="Pfam" id="PF13516">
    <property type="entry name" value="LRR_6"/>
    <property type="match status" value="2"/>
</dbReference>
<dbReference type="InterPro" id="IPR032675">
    <property type="entry name" value="LRR_dom_sf"/>
</dbReference>
<dbReference type="PANTHER" id="PTHR47818:SF2">
    <property type="entry name" value="F-BOX DOMAIN-CONTAINING PROTEIN"/>
    <property type="match status" value="1"/>
</dbReference>
<dbReference type="Gene3D" id="3.80.10.10">
    <property type="entry name" value="Ribonuclease Inhibitor"/>
    <property type="match status" value="2"/>
</dbReference>
<evidence type="ECO:0000313" key="3">
    <source>
        <dbReference type="Proteomes" id="UP000515151"/>
    </source>
</evidence>
<evidence type="ECO:0000313" key="1">
    <source>
        <dbReference type="EMBL" id="OWM62806.1"/>
    </source>
</evidence>
<reference evidence="1" key="2">
    <citation type="submission" date="2017-06" db="EMBL/GenBank/DDBJ databases">
        <title>The pomegranate genome and the genomics of punicalagin biosynthesis.</title>
        <authorList>
            <person name="Xu C."/>
        </authorList>
    </citation>
    <scope>NUCLEOTIDE SEQUENCE [LARGE SCALE GENOMIC DNA]</scope>
    <source>
        <tissue evidence="1">Fresh leaf</tissue>
    </source>
</reference>
<organism evidence="1 2">
    <name type="scientific">Punica granatum</name>
    <name type="common">Pomegranate</name>
    <dbReference type="NCBI Taxonomy" id="22663"/>
    <lineage>
        <taxon>Eukaryota</taxon>
        <taxon>Viridiplantae</taxon>
        <taxon>Streptophyta</taxon>
        <taxon>Embryophyta</taxon>
        <taxon>Tracheophyta</taxon>
        <taxon>Spermatophyta</taxon>
        <taxon>Magnoliopsida</taxon>
        <taxon>eudicotyledons</taxon>
        <taxon>Gunneridae</taxon>
        <taxon>Pentapetalae</taxon>
        <taxon>rosids</taxon>
        <taxon>malvids</taxon>
        <taxon>Myrtales</taxon>
        <taxon>Lythraceae</taxon>
        <taxon>Punica</taxon>
    </lineage>
</organism>
<reference evidence="4" key="4">
    <citation type="submission" date="2025-04" db="UniProtKB">
        <authorList>
            <consortium name="RefSeq"/>
        </authorList>
    </citation>
    <scope>IDENTIFICATION</scope>
    <source>
        <tissue evidence="4">Leaf</tissue>
    </source>
</reference>
<dbReference type="OrthoDB" id="120976at2759"/>
<accession>A0A218VR32</accession>
<gene>
    <name evidence="4" type="primary">LOC116214214</name>
    <name evidence="1" type="ORF">CDL15_Pgr020100</name>
</gene>
<dbReference type="RefSeq" id="XP_031405426.1">
    <property type="nucleotide sequence ID" value="XM_031549566.1"/>
</dbReference>
<evidence type="ECO:0000313" key="4">
    <source>
        <dbReference type="RefSeq" id="XP_031405426.1"/>
    </source>
</evidence>
<dbReference type="SUPFAM" id="SSF52047">
    <property type="entry name" value="RNI-like"/>
    <property type="match status" value="1"/>
</dbReference>
<dbReference type="PANTHER" id="PTHR47818">
    <property type="entry name" value="RNI-LIKE SUPERFAMILY PROTEIN"/>
    <property type="match status" value="1"/>
</dbReference>
<dbReference type="EMBL" id="MTKT01006319">
    <property type="protein sequence ID" value="OWM62806.1"/>
    <property type="molecule type" value="Genomic_DNA"/>
</dbReference>
<reference evidence="2" key="1">
    <citation type="journal article" date="2017" name="Plant J.">
        <title>The pomegranate (Punica granatum L.) genome and the genomics of punicalagin biosynthesis.</title>
        <authorList>
            <person name="Qin G."/>
            <person name="Xu C."/>
            <person name="Ming R."/>
            <person name="Tang H."/>
            <person name="Guyot R."/>
            <person name="Kramer E.M."/>
            <person name="Hu Y."/>
            <person name="Yi X."/>
            <person name="Qi Y."/>
            <person name="Xu X."/>
            <person name="Gao Z."/>
            <person name="Pan H."/>
            <person name="Jian J."/>
            <person name="Tian Y."/>
            <person name="Yue Z."/>
            <person name="Xu Y."/>
        </authorList>
    </citation>
    <scope>NUCLEOTIDE SEQUENCE [LARGE SCALE GENOMIC DNA]</scope>
    <source>
        <strain evidence="2">cv. Dabenzi</strain>
    </source>
</reference>
<dbReference type="GeneID" id="116214214"/>
<dbReference type="SMART" id="SM00368">
    <property type="entry name" value="LRR_RI"/>
    <property type="match status" value="4"/>
</dbReference>
<name>A0A218VR32_PUNGR</name>
<dbReference type="Proteomes" id="UP000515151">
    <property type="component" value="Chromosome 7"/>
</dbReference>
<dbReference type="InterPro" id="IPR001611">
    <property type="entry name" value="Leu-rich_rpt"/>
</dbReference>
<keyword evidence="3" id="KW-1185">Reference proteome</keyword>
<evidence type="ECO:0000313" key="2">
    <source>
        <dbReference type="Proteomes" id="UP000197138"/>
    </source>
</evidence>
<proteinExistence type="predicted"/>
<dbReference type="Proteomes" id="UP000197138">
    <property type="component" value="Unassembled WGS sequence"/>
</dbReference>